<protein>
    <submittedName>
        <fullName evidence="5">AraC family transcriptional regulator</fullName>
    </submittedName>
</protein>
<dbReference type="InterPro" id="IPR009057">
    <property type="entry name" value="Homeodomain-like_sf"/>
</dbReference>
<dbReference type="GO" id="GO:0003700">
    <property type="term" value="F:DNA-binding transcription factor activity"/>
    <property type="evidence" value="ECO:0007669"/>
    <property type="project" value="InterPro"/>
</dbReference>
<dbReference type="PANTHER" id="PTHR43280">
    <property type="entry name" value="ARAC-FAMILY TRANSCRIPTIONAL REGULATOR"/>
    <property type="match status" value="1"/>
</dbReference>
<dbReference type="InterPro" id="IPR013096">
    <property type="entry name" value="Cupin_2"/>
</dbReference>
<dbReference type="PROSITE" id="PS00041">
    <property type="entry name" value="HTH_ARAC_FAMILY_1"/>
    <property type="match status" value="1"/>
</dbReference>
<dbReference type="Pfam" id="PF12833">
    <property type="entry name" value="HTH_18"/>
    <property type="match status" value="1"/>
</dbReference>
<keyword evidence="1" id="KW-0805">Transcription regulation</keyword>
<keyword evidence="2" id="KW-0238">DNA-binding</keyword>
<evidence type="ECO:0000256" key="1">
    <source>
        <dbReference type="ARBA" id="ARBA00023015"/>
    </source>
</evidence>
<evidence type="ECO:0000256" key="3">
    <source>
        <dbReference type="ARBA" id="ARBA00023163"/>
    </source>
</evidence>
<reference evidence="5 6" key="1">
    <citation type="journal article" date="2016" name="Front. Microbiol.">
        <title>Microevolution Analysis of Bacillus coahuilensis Unveils Differences in Phosphorus Acquisition Strategies and Their Regulation.</title>
        <authorList>
            <person name="Gomez-Lunar Z."/>
            <person name="Hernandez-Gonzalez I."/>
            <person name="Rodriguez-Torres M.D."/>
            <person name="Souza V."/>
            <person name="Olmedo-Alvarez G."/>
        </authorList>
    </citation>
    <scope>NUCLEOTIDE SEQUENCE [LARGE SCALE GENOMIC DNA]</scope>
    <source>
        <strain evidence="6">p1.1.43</strain>
    </source>
</reference>
<proteinExistence type="predicted"/>
<dbReference type="GO" id="GO:0043565">
    <property type="term" value="F:sequence-specific DNA binding"/>
    <property type="evidence" value="ECO:0007669"/>
    <property type="project" value="InterPro"/>
</dbReference>
<evidence type="ECO:0000259" key="4">
    <source>
        <dbReference type="PROSITE" id="PS01124"/>
    </source>
</evidence>
<dbReference type="InterPro" id="IPR018060">
    <property type="entry name" value="HTH_AraC"/>
</dbReference>
<dbReference type="PATRIC" id="fig|1150625.3.peg.433"/>
<keyword evidence="6" id="KW-1185">Reference proteome</keyword>
<dbReference type="SUPFAM" id="SSF46689">
    <property type="entry name" value="Homeodomain-like"/>
    <property type="match status" value="2"/>
</dbReference>
<name>A0A147KBP1_9BACI</name>
<comment type="caution">
    <text evidence="5">The sequence shown here is derived from an EMBL/GenBank/DDBJ whole genome shotgun (WGS) entry which is preliminary data.</text>
</comment>
<evidence type="ECO:0000313" key="5">
    <source>
        <dbReference type="EMBL" id="KUP08835.1"/>
    </source>
</evidence>
<dbReference type="OrthoDB" id="9813413at2"/>
<dbReference type="Pfam" id="PF07883">
    <property type="entry name" value="Cupin_2"/>
    <property type="match status" value="1"/>
</dbReference>
<evidence type="ECO:0000256" key="2">
    <source>
        <dbReference type="ARBA" id="ARBA00023125"/>
    </source>
</evidence>
<dbReference type="InterPro" id="IPR037923">
    <property type="entry name" value="HTH-like"/>
</dbReference>
<evidence type="ECO:0000313" key="6">
    <source>
        <dbReference type="Proteomes" id="UP000074108"/>
    </source>
</evidence>
<dbReference type="RefSeq" id="WP_059282127.1">
    <property type="nucleotide sequence ID" value="NZ_LDYG01000007.1"/>
</dbReference>
<feature type="domain" description="HTH araC/xylS-type" evidence="4">
    <location>
        <begin position="199"/>
        <end position="297"/>
    </location>
</feature>
<dbReference type="Gene3D" id="2.60.120.10">
    <property type="entry name" value="Jelly Rolls"/>
    <property type="match status" value="1"/>
</dbReference>
<dbReference type="STRING" id="1150625.Q75_02045"/>
<dbReference type="Gene3D" id="1.10.10.60">
    <property type="entry name" value="Homeodomain-like"/>
    <property type="match status" value="2"/>
</dbReference>
<dbReference type="InterPro" id="IPR018062">
    <property type="entry name" value="HTH_AraC-typ_CS"/>
</dbReference>
<dbReference type="Proteomes" id="UP000074108">
    <property type="component" value="Unassembled WGS sequence"/>
</dbReference>
<keyword evidence="3" id="KW-0804">Transcription</keyword>
<dbReference type="PANTHER" id="PTHR43280:SF27">
    <property type="entry name" value="TRANSCRIPTIONAL REGULATOR MTLR"/>
    <property type="match status" value="1"/>
</dbReference>
<accession>A0A147KBP1</accession>
<gene>
    <name evidence="5" type="ORF">Q75_02045</name>
</gene>
<dbReference type="InterPro" id="IPR014710">
    <property type="entry name" value="RmlC-like_jellyroll"/>
</dbReference>
<sequence>MLNRKHDTFLNPLNEEVIYQDPLLYLKVWEIDVEADYTEKPEDCPWHYHKEVEFVAILEGNMGMQTKDEHVLLSEGDVILFGSSQPHRTYKPYPIETRYIVFQVDLRKHIDEGMIQYANIFSEITAPLDRLNYIFRQSDTIKNEFFNIIQELLKESQEKEKGYEIAISTGIKQLMLKLLRYDTQHVLHATDSSDIARLQPLLDYVDNHLSERLPVEEAAQFLNLNYHYFMRYFKKAMGITFVEYVHYKRIKKAELLLLTSELSITEVSFAVGIPNLPQFYKLFKRYNDGSPKEFRERMRES</sequence>
<dbReference type="PROSITE" id="PS01124">
    <property type="entry name" value="HTH_ARAC_FAMILY_2"/>
    <property type="match status" value="1"/>
</dbReference>
<dbReference type="AlphaFoldDB" id="A0A147KBP1"/>
<dbReference type="EMBL" id="LDYG01000007">
    <property type="protein sequence ID" value="KUP08835.1"/>
    <property type="molecule type" value="Genomic_DNA"/>
</dbReference>
<organism evidence="5 6">
    <name type="scientific">Bacillus coahuilensis p1.1.43</name>
    <dbReference type="NCBI Taxonomy" id="1150625"/>
    <lineage>
        <taxon>Bacteria</taxon>
        <taxon>Bacillati</taxon>
        <taxon>Bacillota</taxon>
        <taxon>Bacilli</taxon>
        <taxon>Bacillales</taxon>
        <taxon>Bacillaceae</taxon>
        <taxon>Bacillus</taxon>
    </lineage>
</organism>
<dbReference type="SMART" id="SM00342">
    <property type="entry name" value="HTH_ARAC"/>
    <property type="match status" value="1"/>
</dbReference>
<dbReference type="SUPFAM" id="SSF51215">
    <property type="entry name" value="Regulatory protein AraC"/>
    <property type="match status" value="1"/>
</dbReference>